<evidence type="ECO:0000256" key="9">
    <source>
        <dbReference type="SAM" id="Phobius"/>
    </source>
</evidence>
<keyword evidence="6 9" id="KW-1133">Transmembrane helix</keyword>
<dbReference type="OrthoDB" id="49066at2"/>
<keyword evidence="4" id="KW-0997">Cell inner membrane</keyword>
<keyword evidence="5 9" id="KW-0812">Transmembrane</keyword>
<evidence type="ECO:0000256" key="4">
    <source>
        <dbReference type="ARBA" id="ARBA00022519"/>
    </source>
</evidence>
<feature type="transmembrane region" description="Helical" evidence="9">
    <location>
        <begin position="29"/>
        <end position="50"/>
    </location>
</feature>
<sequence length="179" mass="20431">MIIFPFLTLHTRGIAMKVLKTTKMILDRLLLLLALIALAAMLIVIIYQVFSRQFFSSTPSWSEELSRLLFVWVSFLGIAYGFKEKLHIALGLFVNMLPKKVQDIFDYFAKALVIFFGVIMIYYGWNFTTLMSNNIMPGTGLPSSALYIVIPISGFYVTLYGIELLFKKGMHQEYDVSEG</sequence>
<dbReference type="GO" id="GO:0022857">
    <property type="term" value="F:transmembrane transporter activity"/>
    <property type="evidence" value="ECO:0007669"/>
    <property type="project" value="TreeGrafter"/>
</dbReference>
<protein>
    <submittedName>
        <fullName evidence="11">TRAP transporter small permease</fullName>
    </submittedName>
</protein>
<organism evidence="11 12">
    <name type="scientific">Oceanobacillus arenosus</name>
    <dbReference type="NCBI Taxonomy" id="1229153"/>
    <lineage>
        <taxon>Bacteria</taxon>
        <taxon>Bacillati</taxon>
        <taxon>Bacillota</taxon>
        <taxon>Bacilli</taxon>
        <taxon>Bacillales</taxon>
        <taxon>Bacillaceae</taxon>
        <taxon>Oceanobacillus</taxon>
    </lineage>
</organism>
<dbReference type="GO" id="GO:0005886">
    <property type="term" value="C:plasma membrane"/>
    <property type="evidence" value="ECO:0007669"/>
    <property type="project" value="UniProtKB-SubCell"/>
</dbReference>
<comment type="caution">
    <text evidence="11">The sequence shown here is derived from an EMBL/GenBank/DDBJ whole genome shotgun (WGS) entry which is preliminary data.</text>
</comment>
<comment type="similarity">
    <text evidence="8">Belongs to the TRAP transporter small permease family.</text>
</comment>
<evidence type="ECO:0000256" key="3">
    <source>
        <dbReference type="ARBA" id="ARBA00022475"/>
    </source>
</evidence>
<dbReference type="PANTHER" id="PTHR35011">
    <property type="entry name" value="2,3-DIKETO-L-GULONATE TRAP TRANSPORTER SMALL PERMEASE PROTEIN YIAM"/>
    <property type="match status" value="1"/>
</dbReference>
<dbReference type="AlphaFoldDB" id="A0A3D8Q0Z2"/>
<feature type="transmembrane region" description="Helical" evidence="9">
    <location>
        <begin position="104"/>
        <end position="125"/>
    </location>
</feature>
<dbReference type="InterPro" id="IPR007387">
    <property type="entry name" value="TRAP_DctQ"/>
</dbReference>
<keyword evidence="3" id="KW-1003">Cell membrane</keyword>
<evidence type="ECO:0000256" key="6">
    <source>
        <dbReference type="ARBA" id="ARBA00022989"/>
    </source>
</evidence>
<evidence type="ECO:0000259" key="10">
    <source>
        <dbReference type="Pfam" id="PF04290"/>
    </source>
</evidence>
<keyword evidence="7 9" id="KW-0472">Membrane</keyword>
<evidence type="ECO:0000256" key="2">
    <source>
        <dbReference type="ARBA" id="ARBA00022448"/>
    </source>
</evidence>
<name>A0A3D8Q0Z2_9BACI</name>
<dbReference type="EMBL" id="PIOC01000002">
    <property type="protein sequence ID" value="RDW21893.1"/>
    <property type="molecule type" value="Genomic_DNA"/>
</dbReference>
<comment type="subcellular location">
    <subcellularLocation>
        <location evidence="1">Cell inner membrane</location>
        <topology evidence="1">Multi-pass membrane protein</topology>
    </subcellularLocation>
</comment>
<evidence type="ECO:0000256" key="8">
    <source>
        <dbReference type="ARBA" id="ARBA00038436"/>
    </source>
</evidence>
<dbReference type="Pfam" id="PF04290">
    <property type="entry name" value="DctQ"/>
    <property type="match status" value="1"/>
</dbReference>
<dbReference type="GO" id="GO:0015740">
    <property type="term" value="P:C4-dicarboxylate transport"/>
    <property type="evidence" value="ECO:0007669"/>
    <property type="project" value="TreeGrafter"/>
</dbReference>
<feature type="transmembrane region" description="Helical" evidence="9">
    <location>
        <begin position="65"/>
        <end position="83"/>
    </location>
</feature>
<feature type="domain" description="Tripartite ATP-independent periplasmic transporters DctQ component" evidence="10">
    <location>
        <begin position="41"/>
        <end position="166"/>
    </location>
</feature>
<evidence type="ECO:0000256" key="7">
    <source>
        <dbReference type="ARBA" id="ARBA00023136"/>
    </source>
</evidence>
<accession>A0A3D8Q0Z2</accession>
<dbReference type="PANTHER" id="PTHR35011:SF11">
    <property type="entry name" value="TRAP TRANSPORTER SMALL PERMEASE PROTEIN"/>
    <property type="match status" value="1"/>
</dbReference>
<keyword evidence="2" id="KW-0813">Transport</keyword>
<gene>
    <name evidence="11" type="ORF">CWR48_02315</name>
</gene>
<keyword evidence="12" id="KW-1185">Reference proteome</keyword>
<evidence type="ECO:0000313" key="12">
    <source>
        <dbReference type="Proteomes" id="UP000257143"/>
    </source>
</evidence>
<evidence type="ECO:0000256" key="1">
    <source>
        <dbReference type="ARBA" id="ARBA00004429"/>
    </source>
</evidence>
<evidence type="ECO:0000313" key="11">
    <source>
        <dbReference type="EMBL" id="RDW21893.1"/>
    </source>
</evidence>
<proteinExistence type="inferred from homology"/>
<dbReference type="InterPro" id="IPR055348">
    <property type="entry name" value="DctQ"/>
</dbReference>
<reference evidence="12" key="1">
    <citation type="submission" date="2017-11" db="EMBL/GenBank/DDBJ databases">
        <authorList>
            <person name="Zhu W."/>
        </authorList>
    </citation>
    <scope>NUCLEOTIDE SEQUENCE [LARGE SCALE GENOMIC DNA]</scope>
    <source>
        <strain evidence="12">CAU 1183</strain>
    </source>
</reference>
<feature type="transmembrane region" description="Helical" evidence="9">
    <location>
        <begin position="145"/>
        <end position="166"/>
    </location>
</feature>
<dbReference type="Proteomes" id="UP000257143">
    <property type="component" value="Unassembled WGS sequence"/>
</dbReference>
<evidence type="ECO:0000256" key="5">
    <source>
        <dbReference type="ARBA" id="ARBA00022692"/>
    </source>
</evidence>